<evidence type="ECO:0000313" key="3">
    <source>
        <dbReference type="EMBL" id="PIP69139.1"/>
    </source>
</evidence>
<evidence type="ECO:0000256" key="2">
    <source>
        <dbReference type="SAM" id="Phobius"/>
    </source>
</evidence>
<feature type="transmembrane region" description="Helical" evidence="2">
    <location>
        <begin position="215"/>
        <end position="235"/>
    </location>
</feature>
<feature type="transmembrane region" description="Helical" evidence="2">
    <location>
        <begin position="7"/>
        <end position="26"/>
    </location>
</feature>
<accession>A0A2H0CHB6</accession>
<comment type="caution">
    <text evidence="3">The sequence shown here is derived from an EMBL/GenBank/DDBJ whole genome shotgun (WGS) entry which is preliminary data.</text>
</comment>
<dbReference type="SUPFAM" id="SSF81296">
    <property type="entry name" value="E set domains"/>
    <property type="match status" value="1"/>
</dbReference>
<dbReference type="AlphaFoldDB" id="A0A2H0CHB6"/>
<dbReference type="InterPro" id="IPR014756">
    <property type="entry name" value="Ig_E-set"/>
</dbReference>
<evidence type="ECO:0000256" key="1">
    <source>
        <dbReference type="SAM" id="MobiDB-lite"/>
    </source>
</evidence>
<feature type="compositionally biased region" description="Polar residues" evidence="1">
    <location>
        <begin position="184"/>
        <end position="193"/>
    </location>
</feature>
<feature type="compositionally biased region" description="Low complexity" evidence="1">
    <location>
        <begin position="143"/>
        <end position="179"/>
    </location>
</feature>
<name>A0A2H0CHB6_9BACT</name>
<keyword evidence="2" id="KW-0472">Membrane</keyword>
<protein>
    <recommendedName>
        <fullName evidence="5">IPT/TIG domain-containing protein</fullName>
    </recommendedName>
</protein>
<sequence>MSKINNKLILLSLEILVIIVFSLMFFTPTETKAYNDYAYLRTEINLEAHNPIPNISSIKPNSINIIKSKITITIFGSGFTTDSIVKKNNSNRRTTFIDSKHLLVDIYASDMYNQNEFYLTVFNREPGGGYSNASLFTIKNDTTTTNTTTTTTNTTTINNSSSSNNSNNNSNSNYDNTSNRTEENNNVSASDSNENYGSLTANAFLGSDSFMPTGLVQWIVFVIIILLIIFLWRYVHRSEEKYMGEPLKHA</sequence>
<proteinExistence type="predicted"/>
<keyword evidence="2" id="KW-0812">Transmembrane</keyword>
<feature type="region of interest" description="Disordered" evidence="1">
    <location>
        <begin position="143"/>
        <end position="193"/>
    </location>
</feature>
<keyword evidence="2" id="KW-1133">Transmembrane helix</keyword>
<evidence type="ECO:0000313" key="4">
    <source>
        <dbReference type="Proteomes" id="UP000229176"/>
    </source>
</evidence>
<evidence type="ECO:0008006" key="5">
    <source>
        <dbReference type="Google" id="ProtNLM"/>
    </source>
</evidence>
<reference evidence="3 4" key="1">
    <citation type="submission" date="2017-09" db="EMBL/GenBank/DDBJ databases">
        <title>Depth-based differentiation of microbial function through sediment-hosted aquifers and enrichment of novel symbionts in the deep terrestrial subsurface.</title>
        <authorList>
            <person name="Probst A.J."/>
            <person name="Ladd B."/>
            <person name="Jarett J.K."/>
            <person name="Geller-Mcgrath D.E."/>
            <person name="Sieber C.M."/>
            <person name="Emerson J.B."/>
            <person name="Anantharaman K."/>
            <person name="Thomas B.C."/>
            <person name="Malmstrom R."/>
            <person name="Stieglmeier M."/>
            <person name="Klingl A."/>
            <person name="Woyke T."/>
            <person name="Ryan C.M."/>
            <person name="Banfield J.F."/>
        </authorList>
    </citation>
    <scope>NUCLEOTIDE SEQUENCE [LARGE SCALE GENOMIC DNA]</scope>
    <source>
        <strain evidence="3">CG22_combo_CG10-13_8_21_14_all_32_8</strain>
    </source>
</reference>
<organism evidence="3 4">
    <name type="scientific">Candidatus Nomurabacteria bacterium CG22_combo_CG10-13_8_21_14_all_32_8</name>
    <dbReference type="NCBI Taxonomy" id="1974732"/>
    <lineage>
        <taxon>Bacteria</taxon>
        <taxon>Candidatus Nomuraibacteriota</taxon>
    </lineage>
</organism>
<dbReference type="Proteomes" id="UP000229176">
    <property type="component" value="Unassembled WGS sequence"/>
</dbReference>
<gene>
    <name evidence="3" type="ORF">COW91_01035</name>
</gene>
<dbReference type="EMBL" id="PCTI01000011">
    <property type="protein sequence ID" value="PIP69139.1"/>
    <property type="molecule type" value="Genomic_DNA"/>
</dbReference>